<protein>
    <submittedName>
        <fullName evidence="1">Uncharacterized protein</fullName>
    </submittedName>
</protein>
<accession>A0A164H1C9</accession>
<gene>
    <name evidence="1" type="ORF">AWN90_09265</name>
</gene>
<dbReference type="RefSeq" id="WP_067579446.1">
    <property type="nucleotide sequence ID" value="NZ_JABMCZ010000002.1"/>
</dbReference>
<dbReference type="AlphaFoldDB" id="A0A164H1C9"/>
<evidence type="ECO:0000313" key="2">
    <source>
        <dbReference type="Proteomes" id="UP000076512"/>
    </source>
</evidence>
<keyword evidence="2" id="KW-1185">Reference proteome</keyword>
<comment type="caution">
    <text evidence="1">The sequence shown here is derived from an EMBL/GenBank/DDBJ whole genome shotgun (WGS) entry which is preliminary data.</text>
</comment>
<dbReference type="EMBL" id="LWGR01000021">
    <property type="protein sequence ID" value="KZM68120.1"/>
    <property type="molecule type" value="Genomic_DNA"/>
</dbReference>
<dbReference type="STRING" id="455432.AWN90_09265"/>
<sequence>MTQYRPHPDGGYTNTSLSQLARMNQQSVQQQLAQPVLASMNNFGSSVGNFQEYAIDEFGALICRALAGIDILGLKPFGFMTAWADNLDAQAKKALRGSQAAQATANSAVSAIQNQQQQQQTGGNAVTVPGFPPGLSGSLGPGWSLGGDAGTAPWMTDQYGAGMAAQPPRVAVAGRRWALHQTVMATDNHTASTVCGYGDPNSQAYTGLIVRAAPDMSSFVYANVFIHSVNLGYGTYTGNRWTFTDWASIGSDQFLLAAGDTLSLAVSASTYTFSRNATPVLTHTDTIGQVPTGAGTRSVGLLTRQSIDGWGNVTVGWEAASFAAADTSPPQTLGTGWSIFKGSATPSSTGNTGSGWFKLPAGTFDTVRQMANVSFTGFDQGIVKIQKPGWYLVSMGALFPSDTPEGAAAGFSLLPNGASGDQVTRMGYLADTVGAAGGRVYGVAATNIIYLNPGDQLIPALYLAPDSGNYPLKIAGSGQGYCTYFDGALIG</sequence>
<reference evidence="1 2" key="1">
    <citation type="submission" date="2016-04" db="EMBL/GenBank/DDBJ databases">
        <authorList>
            <person name="Evans L.H."/>
            <person name="Alamgir A."/>
            <person name="Owens N."/>
            <person name="Weber N.D."/>
            <person name="Virtaneva K."/>
            <person name="Barbian K."/>
            <person name="Babar A."/>
            <person name="Rosenke K."/>
        </authorList>
    </citation>
    <scope>NUCLEOTIDE SEQUENCE [LARGE SCALE GENOMIC DNA]</scope>
    <source>
        <strain evidence="1 2">IFM 0406</strain>
    </source>
</reference>
<organism evidence="1 2">
    <name type="scientific">Nocardia terpenica</name>
    <dbReference type="NCBI Taxonomy" id="455432"/>
    <lineage>
        <taxon>Bacteria</taxon>
        <taxon>Bacillati</taxon>
        <taxon>Actinomycetota</taxon>
        <taxon>Actinomycetes</taxon>
        <taxon>Mycobacteriales</taxon>
        <taxon>Nocardiaceae</taxon>
        <taxon>Nocardia</taxon>
    </lineage>
</organism>
<dbReference type="Proteomes" id="UP000076512">
    <property type="component" value="Unassembled WGS sequence"/>
</dbReference>
<proteinExistence type="predicted"/>
<name>A0A164H1C9_9NOCA</name>
<dbReference type="OrthoDB" id="4500869at2"/>
<evidence type="ECO:0000313" key="1">
    <source>
        <dbReference type="EMBL" id="KZM68120.1"/>
    </source>
</evidence>